<evidence type="ECO:0000256" key="1">
    <source>
        <dbReference type="SAM" id="MobiDB-lite"/>
    </source>
</evidence>
<name>A0A4Y7JUY2_PAPSO</name>
<feature type="domain" description="DUF3444" evidence="2">
    <location>
        <begin position="68"/>
        <end position="274"/>
    </location>
</feature>
<keyword evidence="4" id="KW-1185">Reference proteome</keyword>
<sequence length="890" mass="101087">MDVDRLKQENELLMHPPPGFAHRQGNALGKEAANVNRLEDEKTDSCNKNQNSKEIAADDDDLSEPESRNIEVPDPDFYDFDRDRTEECLAADQIWAICDDLDAMPRLYALIRKIYSPFEARIIWLDFVPDNQDEKAWDTSGLPVACGKFEHGNNGILEGIGKFSHRIVCEKDCRNTYKIYPRKGEIWAIFKNWNIKWSSDPNNHREYEYEFVEVLSDYDEDMGVMVAKLVKIKGFVCMYKPVTTKNGMAIVQIPADELLRFSHMVPSIRTTGKEREDVPEGYFVLDPAALPSSILEEVPDVIVSERVPTSLSSTTNPSQFPESELYVFDVDKSHDKLQTGQVWALYDIDSIPKSYARINKVESYPRFKVHIQWLENEMPTCCGLFSSGETAEFDETARFSHLAEGAVARTRNKYEIYPRDGEVWAIYREFNSGLSSSGPQKCQYDVGKVVKANGSIKVLVLEKVSGYLTVFKGRKNAGHEHILEIPCRDLLRFSHQMPAFLLTDEKEGTLRGCWKLDPDAMPVSLFYLDGCKETAFSDQDATEETVPNGVRTNPDIVAEKSPHEIRKRSQFRKSKKKKNSEQKNSMDGGRNMVGGNSSTRFADVYHEKRAEGASNCKSKDTTFGSKDAAAHAKKRSPGSVDVPPTSVNEQILSSSTYVKMSEIPATVFCNFDEERSSHEKFKTGQVWALYCKLDDLPKSYARIESVELFPAFKLTIKWLESCHPPRGVVPWVDKGMPVCCGTFNVADGEGVVFKDAISFCHELRVVPSDNTVYTIYPRAGEVWALHSKICSDMMCSNLKICEYHLVEILELVNDRWIIISVLQSVTGFKTVFKVKGREALDSITAIPWIELYRFSHQVPSFMLKEARYGELRGYWELDPRSMPVHLYSSN</sequence>
<reference evidence="3 4" key="1">
    <citation type="journal article" date="2018" name="Science">
        <title>The opium poppy genome and morphinan production.</title>
        <authorList>
            <person name="Guo L."/>
            <person name="Winzer T."/>
            <person name="Yang X."/>
            <person name="Li Y."/>
            <person name="Ning Z."/>
            <person name="He Z."/>
            <person name="Teodor R."/>
            <person name="Lu Y."/>
            <person name="Bowser T.A."/>
            <person name="Graham I.A."/>
            <person name="Ye K."/>
        </authorList>
    </citation>
    <scope>NUCLEOTIDE SEQUENCE [LARGE SCALE GENOMIC DNA]</scope>
    <source>
        <strain evidence="4">cv. HN1</strain>
        <tissue evidence="3">Leaves</tissue>
    </source>
</reference>
<feature type="region of interest" description="Disordered" evidence="1">
    <location>
        <begin position="1"/>
        <end position="25"/>
    </location>
</feature>
<feature type="region of interest" description="Disordered" evidence="1">
    <location>
        <begin position="37"/>
        <end position="73"/>
    </location>
</feature>
<feature type="domain" description="DUF3444" evidence="2">
    <location>
        <begin position="318"/>
        <end position="505"/>
    </location>
</feature>
<gene>
    <name evidence="3" type="ORF">C5167_025339</name>
</gene>
<accession>A0A4Y7JUY2</accession>
<dbReference type="Gramene" id="RZC63579">
    <property type="protein sequence ID" value="RZC63579"/>
    <property type="gene ID" value="C5167_025339"/>
</dbReference>
<dbReference type="Proteomes" id="UP000316621">
    <property type="component" value="Chromosome 5"/>
</dbReference>
<feature type="compositionally biased region" description="Basic and acidic residues" evidence="1">
    <location>
        <begin position="1"/>
        <end position="12"/>
    </location>
</feature>
<evidence type="ECO:0000313" key="4">
    <source>
        <dbReference type="Proteomes" id="UP000316621"/>
    </source>
</evidence>
<organism evidence="3 4">
    <name type="scientific">Papaver somniferum</name>
    <name type="common">Opium poppy</name>
    <dbReference type="NCBI Taxonomy" id="3469"/>
    <lineage>
        <taxon>Eukaryota</taxon>
        <taxon>Viridiplantae</taxon>
        <taxon>Streptophyta</taxon>
        <taxon>Embryophyta</taxon>
        <taxon>Tracheophyta</taxon>
        <taxon>Spermatophyta</taxon>
        <taxon>Magnoliopsida</taxon>
        <taxon>Ranunculales</taxon>
        <taxon>Papaveraceae</taxon>
        <taxon>Papaveroideae</taxon>
        <taxon>Papaver</taxon>
    </lineage>
</organism>
<dbReference type="AlphaFoldDB" id="A0A4Y7JUY2"/>
<feature type="region of interest" description="Disordered" evidence="1">
    <location>
        <begin position="538"/>
        <end position="598"/>
    </location>
</feature>
<proteinExistence type="predicted"/>
<evidence type="ECO:0000313" key="3">
    <source>
        <dbReference type="EMBL" id="RZC63579.1"/>
    </source>
</evidence>
<dbReference type="Pfam" id="PF11926">
    <property type="entry name" value="DUF3444"/>
    <property type="match status" value="3"/>
</dbReference>
<evidence type="ECO:0000259" key="2">
    <source>
        <dbReference type="Pfam" id="PF11926"/>
    </source>
</evidence>
<protein>
    <recommendedName>
        <fullName evidence="2">DUF3444 domain-containing protein</fullName>
    </recommendedName>
</protein>
<dbReference type="PANTHER" id="PTHR45089">
    <property type="entry name" value="DNAJ HEAT SHOCK AMINO-TERMINAL DOMAIN PROTEIN-RELATED"/>
    <property type="match status" value="1"/>
</dbReference>
<dbReference type="EMBL" id="CM010719">
    <property type="protein sequence ID" value="RZC63579.1"/>
    <property type="molecule type" value="Genomic_DNA"/>
</dbReference>
<dbReference type="PANTHER" id="PTHR45089:SF24">
    <property type="entry name" value="DNAJ HEAT SHOCK N-TERMINAL DOMAIN-CONTAINING PROTEIN"/>
    <property type="match status" value="1"/>
</dbReference>
<dbReference type="InterPro" id="IPR024593">
    <property type="entry name" value="DUF3444"/>
</dbReference>
<feature type="region of interest" description="Disordered" evidence="1">
    <location>
        <begin position="627"/>
        <end position="646"/>
    </location>
</feature>
<feature type="domain" description="DUF3444" evidence="2">
    <location>
        <begin position="661"/>
        <end position="865"/>
    </location>
</feature>
<feature type="compositionally biased region" description="Basic residues" evidence="1">
    <location>
        <begin position="565"/>
        <end position="578"/>
    </location>
</feature>